<dbReference type="EMBL" id="QSRB01000003">
    <property type="protein sequence ID" value="RGK87316.1"/>
    <property type="molecule type" value="Genomic_DNA"/>
</dbReference>
<evidence type="ECO:0000313" key="1">
    <source>
        <dbReference type="EMBL" id="GKH13357.1"/>
    </source>
</evidence>
<reference evidence="4 5" key="1">
    <citation type="submission" date="2018-08" db="EMBL/GenBank/DDBJ databases">
        <title>A genome reference for cultivated species of the human gut microbiota.</title>
        <authorList>
            <person name="Zou Y."/>
            <person name="Xue W."/>
            <person name="Luo G."/>
        </authorList>
    </citation>
    <scope>NUCLEOTIDE SEQUENCE [LARGE SCALE GENOMIC DNA]</scope>
    <source>
        <strain evidence="3 5">AF14-42</strain>
        <strain evidence="2 4">TF09-22</strain>
    </source>
</reference>
<comment type="caution">
    <text evidence="2">The sequence shown here is derived from an EMBL/GenBank/DDBJ whole genome shotgun (WGS) entry which is preliminary data.</text>
</comment>
<dbReference type="EMBL" id="QRZC01000065">
    <property type="protein sequence ID" value="RGV32639.1"/>
    <property type="molecule type" value="Genomic_DNA"/>
</dbReference>
<protein>
    <submittedName>
        <fullName evidence="2">DUF1573 domain-containing protein</fullName>
    </submittedName>
</protein>
<proteinExistence type="predicted"/>
<evidence type="ECO:0000313" key="2">
    <source>
        <dbReference type="EMBL" id="RGK87316.1"/>
    </source>
</evidence>
<evidence type="ECO:0000313" key="5">
    <source>
        <dbReference type="Proteomes" id="UP000285343"/>
    </source>
</evidence>
<dbReference type="PROSITE" id="PS51257">
    <property type="entry name" value="PROKAR_LIPOPROTEIN"/>
    <property type="match status" value="1"/>
</dbReference>
<dbReference type="Proteomes" id="UP001055048">
    <property type="component" value="Unassembled WGS sequence"/>
</dbReference>
<dbReference type="Gene3D" id="2.60.40.10">
    <property type="entry name" value="Immunoglobulins"/>
    <property type="match status" value="1"/>
</dbReference>
<dbReference type="RefSeq" id="WP_117703465.1">
    <property type="nucleotide sequence ID" value="NZ_BQNL01000001.1"/>
</dbReference>
<dbReference type="PANTHER" id="PTHR37833">
    <property type="entry name" value="LIPOPROTEIN-RELATED"/>
    <property type="match status" value="1"/>
</dbReference>
<evidence type="ECO:0000313" key="4">
    <source>
        <dbReference type="Proteomes" id="UP000260874"/>
    </source>
</evidence>
<dbReference type="AlphaFoldDB" id="A0A3E4Q4Q0"/>
<organism evidence="2 4">
    <name type="scientific">Bacteroides uniformis</name>
    <dbReference type="NCBI Taxonomy" id="820"/>
    <lineage>
        <taxon>Bacteria</taxon>
        <taxon>Pseudomonadati</taxon>
        <taxon>Bacteroidota</taxon>
        <taxon>Bacteroidia</taxon>
        <taxon>Bacteroidales</taxon>
        <taxon>Bacteroidaceae</taxon>
        <taxon>Bacteroides</taxon>
    </lineage>
</organism>
<dbReference type="Proteomes" id="UP000285343">
    <property type="component" value="Unassembled WGS sequence"/>
</dbReference>
<reference evidence="1" key="2">
    <citation type="submission" date="2022-01" db="EMBL/GenBank/DDBJ databases">
        <title>Novel bile acid biosynthetic pathways are enriched in the microbiome of centenarians.</title>
        <authorList>
            <person name="Sato Y."/>
            <person name="Atarashi K."/>
            <person name="Plichta R.D."/>
            <person name="Arai Y."/>
            <person name="Sasajima S."/>
            <person name="Kearney M.S."/>
            <person name="Suda W."/>
            <person name="Takeshita K."/>
            <person name="Sasaki T."/>
            <person name="Okamoto S."/>
            <person name="Skelly N.A."/>
            <person name="Okamura Y."/>
            <person name="Vlamakis H."/>
            <person name="Li Y."/>
            <person name="Tanoue T."/>
            <person name="Takei H."/>
            <person name="Nittono H."/>
            <person name="Narushima S."/>
            <person name="Irie J."/>
            <person name="Itoh H."/>
            <person name="Moriya K."/>
            <person name="Sugiura Y."/>
            <person name="Suematsu M."/>
            <person name="Moritoki N."/>
            <person name="Shibata S."/>
            <person name="Littman R.D."/>
            <person name="Fischbach A.M."/>
            <person name="Uwamino Y."/>
            <person name="Inoue T."/>
            <person name="Honda A."/>
            <person name="Hattori M."/>
            <person name="Murai T."/>
            <person name="Xavier J.R."/>
            <person name="Hirose N."/>
            <person name="Honda K."/>
        </authorList>
    </citation>
    <scope>NUCLEOTIDE SEQUENCE</scope>
    <source>
        <strain evidence="1">CE91-St12</strain>
    </source>
</reference>
<dbReference type="EMBL" id="BQNL01000001">
    <property type="protein sequence ID" value="GKH13357.1"/>
    <property type="molecule type" value="Genomic_DNA"/>
</dbReference>
<dbReference type="PANTHER" id="PTHR37833:SF1">
    <property type="entry name" value="SIGNAL PEPTIDE PROTEIN"/>
    <property type="match status" value="1"/>
</dbReference>
<accession>A0A3E4Q4Q0</accession>
<gene>
    <name evidence="1" type="ORF">CE91St12_15670</name>
    <name evidence="3" type="ORF">DWW14_24140</name>
    <name evidence="2" type="ORF">DXC91_06030</name>
</gene>
<evidence type="ECO:0000313" key="3">
    <source>
        <dbReference type="EMBL" id="RGV32639.1"/>
    </source>
</evidence>
<dbReference type="InterPro" id="IPR011467">
    <property type="entry name" value="DUF1573"/>
</dbReference>
<dbReference type="Pfam" id="PF07610">
    <property type="entry name" value="DUF1573"/>
    <property type="match status" value="1"/>
</dbReference>
<name>A0A3E4Q4Q0_BACUN</name>
<dbReference type="Proteomes" id="UP000260874">
    <property type="component" value="Unassembled WGS sequence"/>
</dbReference>
<dbReference type="InterPro" id="IPR013783">
    <property type="entry name" value="Ig-like_fold"/>
</dbReference>
<sequence>MKNFIIIILGFVVFASCGKSNKDKSFSLLQKWIGKELSLPARSVFTIQGKDTVEYPIQNTYKILTYIDSTGCTSCKLKLAEWEKFITVVDSIRPHTVQFLFFLCPKNGMEIYQTLRVERFKHPICIDEGDYLNKLNHFPADMAFQTFLLDNDNRVVAMGNPIHNLKVRELYLKIIQGREVKSDDEDNVVQTIVDVDKVSTSMGNFDWQKEQKVTFIMKNVGDKLLAIEGVDTSCGCISVEYSKEPVRPGMDLNLSIIYKAEHPEHFSKTVRIHCNSESSPIILTVSGNAQ</sequence>